<dbReference type="InterPro" id="IPR021109">
    <property type="entry name" value="Peptidase_aspartic_dom_sf"/>
</dbReference>
<dbReference type="Gene3D" id="2.40.70.10">
    <property type="entry name" value="Acid Proteases"/>
    <property type="match status" value="1"/>
</dbReference>
<organism evidence="1 2">
    <name type="scientific">Trifolium medium</name>
    <dbReference type="NCBI Taxonomy" id="97028"/>
    <lineage>
        <taxon>Eukaryota</taxon>
        <taxon>Viridiplantae</taxon>
        <taxon>Streptophyta</taxon>
        <taxon>Embryophyta</taxon>
        <taxon>Tracheophyta</taxon>
        <taxon>Spermatophyta</taxon>
        <taxon>Magnoliopsida</taxon>
        <taxon>eudicotyledons</taxon>
        <taxon>Gunneridae</taxon>
        <taxon>Pentapetalae</taxon>
        <taxon>rosids</taxon>
        <taxon>fabids</taxon>
        <taxon>Fabales</taxon>
        <taxon>Fabaceae</taxon>
        <taxon>Papilionoideae</taxon>
        <taxon>50 kb inversion clade</taxon>
        <taxon>NPAAA clade</taxon>
        <taxon>Hologalegina</taxon>
        <taxon>IRL clade</taxon>
        <taxon>Trifolieae</taxon>
        <taxon>Trifolium</taxon>
    </lineage>
</organism>
<evidence type="ECO:0000313" key="2">
    <source>
        <dbReference type="Proteomes" id="UP000265520"/>
    </source>
</evidence>
<accession>A0A392QMU3</accession>
<dbReference type="AlphaFoldDB" id="A0A392QMU3"/>
<evidence type="ECO:0000313" key="1">
    <source>
        <dbReference type="EMBL" id="MCI25711.1"/>
    </source>
</evidence>
<dbReference type="PANTHER" id="PTHR33067">
    <property type="entry name" value="RNA-DIRECTED DNA POLYMERASE-RELATED"/>
    <property type="match status" value="1"/>
</dbReference>
<feature type="non-terminal residue" evidence="1">
    <location>
        <position position="105"/>
    </location>
</feature>
<sequence>MTLEEAYDEFMGELEEYYEEEKIQAEECTHCIQRKLPPKLKDPGIFTVPCCIGETKKEALLDLGFSINLMPLSFAKKWKIGKLSTTNTMEIILADQSILRPSATI</sequence>
<name>A0A392QMU3_9FABA</name>
<protein>
    <submittedName>
        <fullName evidence="1">Uncharacterized protein</fullName>
    </submittedName>
</protein>
<dbReference type="PANTHER" id="PTHR33067:SF9">
    <property type="entry name" value="RNA-DIRECTED DNA POLYMERASE"/>
    <property type="match status" value="1"/>
</dbReference>
<keyword evidence="2" id="KW-1185">Reference proteome</keyword>
<dbReference type="EMBL" id="LXQA010148860">
    <property type="protein sequence ID" value="MCI25711.1"/>
    <property type="molecule type" value="Genomic_DNA"/>
</dbReference>
<dbReference type="Proteomes" id="UP000265520">
    <property type="component" value="Unassembled WGS sequence"/>
</dbReference>
<comment type="caution">
    <text evidence="1">The sequence shown here is derived from an EMBL/GenBank/DDBJ whole genome shotgun (WGS) entry which is preliminary data.</text>
</comment>
<reference evidence="1 2" key="1">
    <citation type="journal article" date="2018" name="Front. Plant Sci.">
        <title>Red Clover (Trifolium pratense) and Zigzag Clover (T. medium) - A Picture of Genomic Similarities and Differences.</title>
        <authorList>
            <person name="Dluhosova J."/>
            <person name="Istvanek J."/>
            <person name="Nedelnik J."/>
            <person name="Repkova J."/>
        </authorList>
    </citation>
    <scope>NUCLEOTIDE SEQUENCE [LARGE SCALE GENOMIC DNA]</scope>
    <source>
        <strain evidence="2">cv. 10/8</strain>
        <tissue evidence="1">Leaf</tissue>
    </source>
</reference>
<proteinExistence type="predicted"/>